<dbReference type="InterPro" id="IPR005225">
    <property type="entry name" value="Small_GTP-bd"/>
</dbReference>
<dbReference type="EMBL" id="MLAK01000549">
    <property type="protein sequence ID" value="OHT13028.1"/>
    <property type="molecule type" value="Genomic_DNA"/>
</dbReference>
<dbReference type="InterPro" id="IPR001806">
    <property type="entry name" value="Small_GTPase"/>
</dbReference>
<keyword evidence="1" id="KW-0547">Nucleotide-binding</keyword>
<dbReference type="Pfam" id="PF00071">
    <property type="entry name" value="Ras"/>
    <property type="match status" value="1"/>
</dbReference>
<sequence>MNPNQSVRKVVIVGDHNVGKTCIIQRLIERRFNADTHPTIGSSTQTYHTTTTSGKPITMQIWDTAGQEQYQSLSQVYFRNSQAAIVVFDASIPNSVDKVVEWIHKYNEIVPNGFVAVVGNKSDKLRDLAEGKTQCLDIESEIDVPVSLVSALNGDGIDNLFKYVADNIVDTVQPTHAPIVPATGNSGCSC</sequence>
<name>A0A1J4KTB0_9EUKA</name>
<dbReference type="PRINTS" id="PR00449">
    <property type="entry name" value="RASTRNSFRMNG"/>
</dbReference>
<dbReference type="SMART" id="SM00174">
    <property type="entry name" value="RHO"/>
    <property type="match status" value="1"/>
</dbReference>
<dbReference type="SMART" id="SM00175">
    <property type="entry name" value="RAB"/>
    <property type="match status" value="1"/>
</dbReference>
<comment type="caution">
    <text evidence="2">The sequence shown here is derived from an EMBL/GenBank/DDBJ whole genome shotgun (WGS) entry which is preliminary data.</text>
</comment>
<dbReference type="FunFam" id="3.40.50.300:FF:001204">
    <property type="entry name" value="Small GTP-binding protein, putative"/>
    <property type="match status" value="1"/>
</dbReference>
<dbReference type="VEuPathDB" id="TrichDB:TRFO_03440"/>
<evidence type="ECO:0000313" key="3">
    <source>
        <dbReference type="Proteomes" id="UP000179807"/>
    </source>
</evidence>
<proteinExistence type="predicted"/>
<dbReference type="Gene3D" id="3.40.50.300">
    <property type="entry name" value="P-loop containing nucleotide triphosphate hydrolases"/>
    <property type="match status" value="1"/>
</dbReference>
<dbReference type="GO" id="GO:0005525">
    <property type="term" value="F:GTP binding"/>
    <property type="evidence" value="ECO:0007669"/>
    <property type="project" value="InterPro"/>
</dbReference>
<dbReference type="NCBIfam" id="TIGR00231">
    <property type="entry name" value="small_GTP"/>
    <property type="match status" value="1"/>
</dbReference>
<protein>
    <submittedName>
        <fullName evidence="2">Small GTP-binding protein</fullName>
    </submittedName>
</protein>
<accession>A0A1J4KTB0</accession>
<dbReference type="PROSITE" id="PS51419">
    <property type="entry name" value="RAB"/>
    <property type="match status" value="1"/>
</dbReference>
<keyword evidence="3" id="KW-1185">Reference proteome</keyword>
<dbReference type="CDD" id="cd00154">
    <property type="entry name" value="Rab"/>
    <property type="match status" value="1"/>
</dbReference>
<dbReference type="RefSeq" id="XP_068366164.1">
    <property type="nucleotide sequence ID" value="XM_068491292.1"/>
</dbReference>
<dbReference type="GeneID" id="94825996"/>
<dbReference type="Proteomes" id="UP000179807">
    <property type="component" value="Unassembled WGS sequence"/>
</dbReference>
<dbReference type="AlphaFoldDB" id="A0A1J4KTB0"/>
<gene>
    <name evidence="2" type="ORF">TRFO_03440</name>
</gene>
<dbReference type="InterPro" id="IPR027417">
    <property type="entry name" value="P-loop_NTPase"/>
</dbReference>
<dbReference type="SMART" id="SM00173">
    <property type="entry name" value="RAS"/>
    <property type="match status" value="1"/>
</dbReference>
<reference evidence="2" key="1">
    <citation type="submission" date="2016-10" db="EMBL/GenBank/DDBJ databases">
        <authorList>
            <person name="Benchimol M."/>
            <person name="Almeida L.G."/>
            <person name="Vasconcelos A.T."/>
            <person name="Perreira-Neves A."/>
            <person name="Rosa I.A."/>
            <person name="Tasca T."/>
            <person name="Bogo M.R."/>
            <person name="de Souza W."/>
        </authorList>
    </citation>
    <scope>NUCLEOTIDE SEQUENCE [LARGE SCALE GENOMIC DNA]</scope>
    <source>
        <strain evidence="2">K</strain>
    </source>
</reference>
<dbReference type="SUPFAM" id="SSF52540">
    <property type="entry name" value="P-loop containing nucleoside triphosphate hydrolases"/>
    <property type="match status" value="1"/>
</dbReference>
<organism evidence="2 3">
    <name type="scientific">Tritrichomonas foetus</name>
    <dbReference type="NCBI Taxonomy" id="1144522"/>
    <lineage>
        <taxon>Eukaryota</taxon>
        <taxon>Metamonada</taxon>
        <taxon>Parabasalia</taxon>
        <taxon>Tritrichomonadida</taxon>
        <taxon>Tritrichomonadidae</taxon>
        <taxon>Tritrichomonas</taxon>
    </lineage>
</organism>
<dbReference type="PROSITE" id="PS51421">
    <property type="entry name" value="RAS"/>
    <property type="match status" value="1"/>
</dbReference>
<evidence type="ECO:0000313" key="2">
    <source>
        <dbReference type="EMBL" id="OHT13028.1"/>
    </source>
</evidence>
<dbReference type="GO" id="GO:0003924">
    <property type="term" value="F:GTPase activity"/>
    <property type="evidence" value="ECO:0007669"/>
    <property type="project" value="InterPro"/>
</dbReference>
<evidence type="ECO:0000256" key="1">
    <source>
        <dbReference type="ARBA" id="ARBA00022741"/>
    </source>
</evidence>
<dbReference type="PANTHER" id="PTHR47978">
    <property type="match status" value="1"/>
</dbReference>
<dbReference type="OrthoDB" id="10460056at2759"/>